<gene>
    <name evidence="2" type="ORF">F4694_005530</name>
</gene>
<name>A0A852TKH8_9BACI</name>
<dbReference type="Proteomes" id="UP000548423">
    <property type="component" value="Unassembled WGS sequence"/>
</dbReference>
<keyword evidence="1" id="KW-0472">Membrane</keyword>
<sequence length="72" mass="8515">MQAMEEWVLKLFFNDNSNGIRCIRTVLAYFVDEHIANTNRSVYYLTIFMVISILIYLVIPLLAYLLKKLKNI</sequence>
<evidence type="ECO:0000256" key="1">
    <source>
        <dbReference type="SAM" id="Phobius"/>
    </source>
</evidence>
<reference evidence="3" key="1">
    <citation type="submission" date="2020-07" db="EMBL/GenBank/DDBJ databases">
        <authorList>
            <person name="Partida-Martinez L."/>
            <person name="Huntemann M."/>
            <person name="Clum A."/>
            <person name="Wang J."/>
            <person name="Palaniappan K."/>
            <person name="Ritter S."/>
            <person name="Chen I.-M."/>
            <person name="Stamatis D."/>
            <person name="Reddy T."/>
            <person name="O'Malley R."/>
            <person name="Daum C."/>
            <person name="Shapiro N."/>
            <person name="Ivanova N."/>
            <person name="Kyrpides N."/>
            <person name="Woyke T."/>
        </authorList>
    </citation>
    <scope>NUCLEOTIDE SEQUENCE [LARGE SCALE GENOMIC DNA]</scope>
    <source>
        <strain evidence="3">AT2.8</strain>
    </source>
</reference>
<comment type="caution">
    <text evidence="2">The sequence shown here is derived from an EMBL/GenBank/DDBJ whole genome shotgun (WGS) entry which is preliminary data.</text>
</comment>
<evidence type="ECO:0000313" key="2">
    <source>
        <dbReference type="EMBL" id="NYE08681.1"/>
    </source>
</evidence>
<feature type="transmembrane region" description="Helical" evidence="1">
    <location>
        <begin position="42"/>
        <end position="66"/>
    </location>
</feature>
<dbReference type="EMBL" id="JACCBX010000015">
    <property type="protein sequence ID" value="NYE08681.1"/>
    <property type="molecule type" value="Genomic_DNA"/>
</dbReference>
<keyword evidence="1" id="KW-1133">Transmembrane helix</keyword>
<keyword evidence="1" id="KW-0812">Transmembrane</keyword>
<proteinExistence type="predicted"/>
<dbReference type="AlphaFoldDB" id="A0A852TKH8"/>
<evidence type="ECO:0000313" key="3">
    <source>
        <dbReference type="Proteomes" id="UP000548423"/>
    </source>
</evidence>
<organism evidence="2 3">
    <name type="scientific">Neobacillus niacini</name>
    <dbReference type="NCBI Taxonomy" id="86668"/>
    <lineage>
        <taxon>Bacteria</taxon>
        <taxon>Bacillati</taxon>
        <taxon>Bacillota</taxon>
        <taxon>Bacilli</taxon>
        <taxon>Bacillales</taxon>
        <taxon>Bacillaceae</taxon>
        <taxon>Neobacillus</taxon>
    </lineage>
</organism>
<protein>
    <submittedName>
        <fullName evidence="2">Cyanate permease</fullName>
    </submittedName>
</protein>
<reference evidence="3" key="2">
    <citation type="submission" date="2020-08" db="EMBL/GenBank/DDBJ databases">
        <title>The Agave Microbiome: Exploring the role of microbial communities in plant adaptations to desert environments.</title>
        <authorList>
            <person name="Partida-Martinez L.P."/>
        </authorList>
    </citation>
    <scope>NUCLEOTIDE SEQUENCE [LARGE SCALE GENOMIC DNA]</scope>
    <source>
        <strain evidence="3">AT2.8</strain>
    </source>
</reference>
<accession>A0A852TKH8</accession>